<dbReference type="STRING" id="431306.AGA_856"/>
<evidence type="ECO:0000313" key="4">
    <source>
        <dbReference type="Proteomes" id="UP000657200"/>
    </source>
</evidence>
<sequence length="153" mass="16854">MSDPLLTTANRIHADVLRPAIAAWSRFITAIREPGANIDACYLELIGAAEELERKGKQAVQLMRPELAQRMQADGVTGFQSENWKASLRDKPPEPFVTDEKALKAAHPELWQPQPDKFQTNEMKKLARKKSLPGVSLTNGGAPVLVVSARKDG</sequence>
<reference evidence="3" key="2">
    <citation type="submission" date="2014-09" db="EMBL/GenBank/DDBJ databases">
        <authorList>
            <person name="Illeghems K.G."/>
        </authorList>
    </citation>
    <scope>NUCLEOTIDE SEQUENCE [LARGE SCALE GENOMIC DNA]</scope>
    <source>
        <strain evidence="3">LMG 23848T</strain>
    </source>
</reference>
<keyword evidence="4" id="KW-1185">Reference proteome</keyword>
<dbReference type="RefSeq" id="WP_059023085.1">
    <property type="nucleotide sequence ID" value="NZ_LN609302.1"/>
</dbReference>
<dbReference type="PATRIC" id="fig|431306.5.peg.841"/>
<name>A0A0U5BGY8_9PROT</name>
<evidence type="ECO:0000313" key="2">
    <source>
        <dbReference type="EMBL" id="NHO39439.1"/>
    </source>
</evidence>
<accession>A0A0U5BGY8</accession>
<gene>
    <name evidence="1" type="ORF">AGA_856</name>
    <name evidence="2" type="ORF">GOB80_07015</name>
</gene>
<evidence type="ECO:0000313" key="1">
    <source>
        <dbReference type="EMBL" id="CEF54577.1"/>
    </source>
</evidence>
<reference evidence="1" key="1">
    <citation type="submission" date="2014-09" db="EMBL/GenBank/DDBJ databases">
        <authorList>
            <person name="Magalhaes I.L.F."/>
            <person name="Oliveira U."/>
            <person name="Santos F.R."/>
            <person name="Vidigal T.H.D.A."/>
            <person name="Brescovit A.D."/>
            <person name="Santos A.J."/>
        </authorList>
    </citation>
    <scope>NUCLEOTIDE SEQUENCE</scope>
    <source>
        <strain evidence="1">LMG 23848T</strain>
    </source>
</reference>
<dbReference type="EMBL" id="WOTE01000003">
    <property type="protein sequence ID" value="NHO39439.1"/>
    <property type="molecule type" value="Genomic_DNA"/>
</dbReference>
<dbReference type="Proteomes" id="UP000068250">
    <property type="component" value="Chromosome I"/>
</dbReference>
<protein>
    <submittedName>
        <fullName evidence="1">Uncharacterized protein</fullName>
    </submittedName>
</protein>
<reference evidence="2 4" key="3">
    <citation type="journal article" date="2020" name="Int. J. Syst. Evol. Microbiol.">
        <title>Novel acetic acid bacteria from cider fermentations: Acetobacter conturbans sp. nov. and Acetobacter fallax sp. nov.</title>
        <authorList>
            <person name="Sombolestani A.S."/>
            <person name="Cleenwerck I."/>
            <person name="Cnockaert M."/>
            <person name="Borremans W."/>
            <person name="Wieme A.D."/>
            <person name="De Vuyst L."/>
            <person name="Vandamme P."/>
        </authorList>
    </citation>
    <scope>NUCLEOTIDE SEQUENCE [LARGE SCALE GENOMIC DNA]</scope>
    <source>
        <strain evidence="2 4">LMG 23848</strain>
    </source>
</reference>
<evidence type="ECO:0000313" key="3">
    <source>
        <dbReference type="Proteomes" id="UP000068250"/>
    </source>
</evidence>
<organism evidence="1 3">
    <name type="scientific">Acetobacter ghanensis</name>
    <dbReference type="NCBI Taxonomy" id="431306"/>
    <lineage>
        <taxon>Bacteria</taxon>
        <taxon>Pseudomonadati</taxon>
        <taxon>Pseudomonadota</taxon>
        <taxon>Alphaproteobacteria</taxon>
        <taxon>Acetobacterales</taxon>
        <taxon>Acetobacteraceae</taxon>
        <taxon>Acetobacter</taxon>
    </lineage>
</organism>
<dbReference type="EMBL" id="LN609302">
    <property type="protein sequence ID" value="CEF54577.1"/>
    <property type="molecule type" value="Genomic_DNA"/>
</dbReference>
<dbReference type="OrthoDB" id="7218913at2"/>
<proteinExistence type="predicted"/>
<dbReference type="AlphaFoldDB" id="A0A0U5BGY8"/>
<dbReference type="Proteomes" id="UP000657200">
    <property type="component" value="Unassembled WGS sequence"/>
</dbReference>